<dbReference type="InterPro" id="IPR036960">
    <property type="entry name" value="T-box_sf"/>
</dbReference>
<evidence type="ECO:0000256" key="3">
    <source>
        <dbReference type="ARBA" id="ARBA00023125"/>
    </source>
</evidence>
<dbReference type="PRINTS" id="PR00938">
    <property type="entry name" value="BRACHYURY"/>
</dbReference>
<comment type="subcellular location">
    <subcellularLocation>
        <location evidence="1 6">Nucleus</location>
    </subcellularLocation>
</comment>
<keyword evidence="3 6" id="KW-0238">DNA-binding</keyword>
<keyword evidence="5 6" id="KW-0539">Nucleus</keyword>
<evidence type="ECO:0000313" key="10">
    <source>
        <dbReference type="Proteomes" id="UP001591681"/>
    </source>
</evidence>
<name>A0ABD1K561_9TELE</name>
<dbReference type="Gene3D" id="2.60.40.820">
    <property type="entry name" value="Transcription factor, T-box"/>
    <property type="match status" value="1"/>
</dbReference>
<dbReference type="EMBL" id="JBHFQA010000008">
    <property type="protein sequence ID" value="KAL2094274.1"/>
    <property type="molecule type" value="Genomic_DNA"/>
</dbReference>
<dbReference type="PROSITE" id="PS01283">
    <property type="entry name" value="TBOX_1"/>
    <property type="match status" value="1"/>
</dbReference>
<feature type="compositionally biased region" description="Low complexity" evidence="7">
    <location>
        <begin position="677"/>
        <end position="689"/>
    </location>
</feature>
<sequence>MRDPVFTGTTMAYHPFHAHRPADFGMSAFLAAAQPSFFPALTLPPTALTKPLSDHALSGAAEAGLHAALGHHHQAAHLRSLKSLEPEEDVEDDPKVILEAKDLWDQFHKIGTEMVITKSGRRMFPPFKVRCNGLDKKAKYILLMDIVAADDCRYKFHNSRWMVAGKADPEMPKRMYIHPDSPATGEQWMAKPVTFHKLKLTNNISDKHGFTILNSMHKYQPRFHIVRANDILKLPYSTFRTYLFPETDFIAVTAYQNDKITQLKIDNNPFAKGFRDTGNGRREKRKQLSLPSLRMYEDQCKVDRDGGDSDASSCEPTTGRDSVHSPLGNAASPLKFNRTSRDDKTCTESEAELDQQEDRPSPGPASPPTFSPVHCEDRLKDRTGSDKKNDSLDSRKDSDSIFSIRNLEKSKGDVACSRKESESSKKDVDCSGLGGMKESFSPLMVQTESPSPFSASHLQSLTLSGLHSQPFFNPLSTGQPLLFHPGQFAMAPGAFSTMGMGHLLASMSAAGGLENGALSSQSAQSAFPFHLSQHMLTSQGISMPPFGGLLPYPYTYMAAAAAAASALPPGGGTSGLGRSPFLGSSRARLRFNPYQLPVSLPQGSSLLTTAFPSGVTSEAESSVSASRESSPVAEHHGSKPASAHRTGSPKAAVKDSTSELQNIQRLVSGLEKKKEASSSSSSLGREGSK</sequence>
<comment type="caution">
    <text evidence="6">Lacks conserved residue(s) required for the propagation of feature annotation.</text>
</comment>
<dbReference type="Pfam" id="PF20627">
    <property type="entry name" value="TBX2-3_RD"/>
    <property type="match status" value="1"/>
</dbReference>
<dbReference type="PANTHER" id="PTHR11267:SF82">
    <property type="entry name" value="T-BOX TRANSCRIPTION FACTOR TBX2"/>
    <property type="match status" value="1"/>
</dbReference>
<feature type="compositionally biased region" description="Basic and acidic residues" evidence="7">
    <location>
        <begin position="374"/>
        <end position="397"/>
    </location>
</feature>
<evidence type="ECO:0000259" key="8">
    <source>
        <dbReference type="PROSITE" id="PS50252"/>
    </source>
</evidence>
<dbReference type="PRINTS" id="PR00937">
    <property type="entry name" value="TBOX"/>
</dbReference>
<comment type="caution">
    <text evidence="9">The sequence shown here is derived from an EMBL/GenBank/DDBJ whole genome shotgun (WGS) entry which is preliminary data.</text>
</comment>
<proteinExistence type="predicted"/>
<evidence type="ECO:0000256" key="6">
    <source>
        <dbReference type="PROSITE-ProRule" id="PRU00201"/>
    </source>
</evidence>
<dbReference type="PROSITE" id="PS50252">
    <property type="entry name" value="TBOX_3"/>
    <property type="match status" value="1"/>
</dbReference>
<evidence type="ECO:0000256" key="2">
    <source>
        <dbReference type="ARBA" id="ARBA00023015"/>
    </source>
</evidence>
<dbReference type="AlphaFoldDB" id="A0ABD1K561"/>
<dbReference type="PROSITE" id="PS01264">
    <property type="entry name" value="TBOX_2"/>
    <property type="match status" value="1"/>
</dbReference>
<dbReference type="InterPro" id="IPR008967">
    <property type="entry name" value="p53-like_TF_DNA-bd_sf"/>
</dbReference>
<dbReference type="Pfam" id="PF12598">
    <property type="entry name" value="TBX2-3_TAD"/>
    <property type="match status" value="1"/>
</dbReference>
<dbReference type="InterPro" id="IPR048387">
    <property type="entry name" value="TBX2_3_RD"/>
</dbReference>
<feature type="domain" description="T-box" evidence="8">
    <location>
        <begin position="98"/>
        <end position="276"/>
    </location>
</feature>
<dbReference type="SUPFAM" id="SSF49417">
    <property type="entry name" value="p53-like transcription factors"/>
    <property type="match status" value="1"/>
</dbReference>
<feature type="region of interest" description="Disordered" evidence="7">
    <location>
        <begin position="269"/>
        <end position="397"/>
    </location>
</feature>
<accession>A0ABD1K561</accession>
<evidence type="ECO:0000256" key="4">
    <source>
        <dbReference type="ARBA" id="ARBA00023163"/>
    </source>
</evidence>
<keyword evidence="10" id="KW-1185">Reference proteome</keyword>
<feature type="region of interest" description="Disordered" evidence="7">
    <location>
        <begin position="618"/>
        <end position="689"/>
    </location>
</feature>
<dbReference type="GO" id="GO:0003677">
    <property type="term" value="F:DNA binding"/>
    <property type="evidence" value="ECO:0007669"/>
    <property type="project" value="UniProtKB-UniRule"/>
</dbReference>
<gene>
    <name evidence="9" type="ORF">ACEWY4_008993</name>
</gene>
<protein>
    <recommendedName>
        <fullName evidence="8">T-box domain-containing protein</fullName>
    </recommendedName>
</protein>
<feature type="compositionally biased region" description="Basic and acidic residues" evidence="7">
    <location>
        <begin position="295"/>
        <end position="307"/>
    </location>
</feature>
<dbReference type="InterPro" id="IPR046360">
    <property type="entry name" value="T-box_DNA-bd"/>
</dbReference>
<keyword evidence="2" id="KW-0805">Transcription regulation</keyword>
<reference evidence="9 10" key="1">
    <citation type="submission" date="2024-09" db="EMBL/GenBank/DDBJ databases">
        <title>A chromosome-level genome assembly of Gray's grenadier anchovy, Coilia grayii.</title>
        <authorList>
            <person name="Fu Z."/>
        </authorList>
    </citation>
    <scope>NUCLEOTIDE SEQUENCE [LARGE SCALE GENOMIC DNA]</scope>
    <source>
        <strain evidence="9">G4</strain>
        <tissue evidence="9">Muscle</tissue>
    </source>
</reference>
<dbReference type="CDD" id="cd20188">
    <property type="entry name" value="T-box_TBX2_3-like"/>
    <property type="match status" value="1"/>
</dbReference>
<feature type="compositionally biased region" description="Polar residues" evidence="7">
    <location>
        <begin position="310"/>
        <end position="320"/>
    </location>
</feature>
<dbReference type="GO" id="GO:0005634">
    <property type="term" value="C:nucleus"/>
    <property type="evidence" value="ECO:0007669"/>
    <property type="project" value="UniProtKB-SubCell"/>
</dbReference>
<evidence type="ECO:0000256" key="7">
    <source>
        <dbReference type="SAM" id="MobiDB-lite"/>
    </source>
</evidence>
<evidence type="ECO:0000313" key="9">
    <source>
        <dbReference type="EMBL" id="KAL2094274.1"/>
    </source>
</evidence>
<dbReference type="InterPro" id="IPR022582">
    <property type="entry name" value="TBX2/3_TAD"/>
</dbReference>
<dbReference type="InterPro" id="IPR001699">
    <property type="entry name" value="TF_T-box"/>
</dbReference>
<dbReference type="Pfam" id="PF00907">
    <property type="entry name" value="T-box"/>
    <property type="match status" value="1"/>
</dbReference>
<organism evidence="9 10">
    <name type="scientific">Coilia grayii</name>
    <name type="common">Gray's grenadier anchovy</name>
    <dbReference type="NCBI Taxonomy" id="363190"/>
    <lineage>
        <taxon>Eukaryota</taxon>
        <taxon>Metazoa</taxon>
        <taxon>Chordata</taxon>
        <taxon>Craniata</taxon>
        <taxon>Vertebrata</taxon>
        <taxon>Euteleostomi</taxon>
        <taxon>Actinopterygii</taxon>
        <taxon>Neopterygii</taxon>
        <taxon>Teleostei</taxon>
        <taxon>Clupei</taxon>
        <taxon>Clupeiformes</taxon>
        <taxon>Clupeoidei</taxon>
        <taxon>Engraulidae</taxon>
        <taxon>Coilinae</taxon>
        <taxon>Coilia</taxon>
    </lineage>
</organism>
<dbReference type="Proteomes" id="UP001591681">
    <property type="component" value="Unassembled WGS sequence"/>
</dbReference>
<feature type="compositionally biased region" description="Low complexity" evidence="7">
    <location>
        <begin position="618"/>
        <end position="632"/>
    </location>
</feature>
<feature type="compositionally biased region" description="Pro residues" evidence="7">
    <location>
        <begin position="361"/>
        <end position="370"/>
    </location>
</feature>
<keyword evidence="4" id="KW-0804">Transcription</keyword>
<dbReference type="FunFam" id="2.60.40.820:FF:000003">
    <property type="entry name" value="T-box transcription factor TBX3"/>
    <property type="match status" value="1"/>
</dbReference>
<dbReference type="InterPro" id="IPR002070">
    <property type="entry name" value="TF_Brachyury"/>
</dbReference>
<evidence type="ECO:0000256" key="1">
    <source>
        <dbReference type="ARBA" id="ARBA00004123"/>
    </source>
</evidence>
<dbReference type="SMART" id="SM00425">
    <property type="entry name" value="TBOX"/>
    <property type="match status" value="1"/>
</dbReference>
<dbReference type="PANTHER" id="PTHR11267">
    <property type="entry name" value="T-BOX PROTEIN-RELATED"/>
    <property type="match status" value="1"/>
</dbReference>
<dbReference type="InterPro" id="IPR018186">
    <property type="entry name" value="TF_T-box_CS"/>
</dbReference>
<evidence type="ECO:0000256" key="5">
    <source>
        <dbReference type="ARBA" id="ARBA00023242"/>
    </source>
</evidence>